<comment type="caution">
    <text evidence="2">The sequence shown here is derived from an EMBL/GenBank/DDBJ whole genome shotgun (WGS) entry which is preliminary data.</text>
</comment>
<evidence type="ECO:0000256" key="1">
    <source>
        <dbReference type="SAM" id="MobiDB-lite"/>
    </source>
</evidence>
<dbReference type="Proteomes" id="UP000188320">
    <property type="component" value="Unassembled WGS sequence"/>
</dbReference>
<keyword evidence="3" id="KW-1185">Reference proteome</keyword>
<evidence type="ECO:0000313" key="2">
    <source>
        <dbReference type="EMBL" id="OMH82981.1"/>
    </source>
</evidence>
<feature type="region of interest" description="Disordered" evidence="1">
    <location>
        <begin position="27"/>
        <end position="54"/>
    </location>
</feature>
<proteinExistence type="predicted"/>
<name>A0A1R1PPW7_ZANCU</name>
<accession>A0A1R1PPW7</accession>
<organism evidence="2 3">
    <name type="scientific">Zancudomyces culisetae</name>
    <name type="common">Gut fungus</name>
    <name type="synonym">Smittium culisetae</name>
    <dbReference type="NCBI Taxonomy" id="1213189"/>
    <lineage>
        <taxon>Eukaryota</taxon>
        <taxon>Fungi</taxon>
        <taxon>Fungi incertae sedis</taxon>
        <taxon>Zoopagomycota</taxon>
        <taxon>Kickxellomycotina</taxon>
        <taxon>Harpellomycetes</taxon>
        <taxon>Harpellales</taxon>
        <taxon>Legeriomycetaceae</taxon>
        <taxon>Zancudomyces</taxon>
    </lineage>
</organism>
<evidence type="ECO:0000313" key="3">
    <source>
        <dbReference type="Proteomes" id="UP000188320"/>
    </source>
</evidence>
<dbReference type="AlphaFoldDB" id="A0A1R1PPW7"/>
<reference evidence="3" key="1">
    <citation type="submission" date="2017-01" db="EMBL/GenBank/DDBJ databases">
        <authorList>
            <person name="Wang Y."/>
            <person name="White M."/>
            <person name="Kvist S."/>
            <person name="Moncalvo J.-M."/>
        </authorList>
    </citation>
    <scope>NUCLEOTIDE SEQUENCE [LARGE SCALE GENOMIC DNA]</scope>
    <source>
        <strain evidence="3">COL-18-3</strain>
    </source>
</reference>
<dbReference type="EMBL" id="LSSK01000550">
    <property type="protein sequence ID" value="OMH82981.1"/>
    <property type="molecule type" value="Genomic_DNA"/>
</dbReference>
<protein>
    <submittedName>
        <fullName evidence="2">Uncharacterized protein</fullName>
    </submittedName>
</protein>
<feature type="compositionally biased region" description="Polar residues" evidence="1">
    <location>
        <begin position="45"/>
        <end position="54"/>
    </location>
</feature>
<sequence>MCIRCIRCEEREECEECEFCNRMSDIGSSTEGSSRGKRARKDSVGSDSRTSSTKINSTSKWTVKYITEDLLMGVNKHELNYQSDEDSIRKYNKNIGLYMEELSKGTINMAQDVLLHYLYIDETQFEEFTKNKTINPNYNDTIAIIVKRNLTSSVVLFEGKRVIYENGNLRLIYRKTDFTDSEIFGVNTEWLNEAKKRFMEFFGMEMEDKNKIEYILSLSLMEFYDKLEETYIRSKGEFERINEDEDEDENMSFPDLNYIETQYAHINKSKKLILTLLNSWVHSRYEITQLINEANTNDIYECIVPVLRSMRDNKTYESVVNSYVQNILDIFRFNKNTALKIAQLYLEIDDSEIHIVSEIDVAIYSDSGFYCNIAIENKVDRNTDGSNGEAQLIGEMFALYLSHLKNSKSLRTELSNDVTVYGILFQGLTPCI</sequence>
<gene>
    <name evidence="2" type="ORF">AX774_g3520</name>
</gene>